<evidence type="ECO:0000256" key="1">
    <source>
        <dbReference type="SAM" id="Phobius"/>
    </source>
</evidence>
<sequence length="73" mass="8299">MTTFIALAWAIVGIGGFIYWWTRTEDLTTDVVPVAMLFGSILGPLAWGVGWFIHTESRQHKILIKRRSPKDPK</sequence>
<keyword evidence="3" id="KW-1185">Reference proteome</keyword>
<gene>
    <name evidence="2" type="ORF">HBF32_02630</name>
</gene>
<dbReference type="RefSeq" id="WP_166698076.1">
    <property type="nucleotide sequence ID" value="NZ_JAAQTL010000001.1"/>
</dbReference>
<accession>A0A7X5TP33</accession>
<feature type="transmembrane region" description="Helical" evidence="1">
    <location>
        <begin position="34"/>
        <end position="53"/>
    </location>
</feature>
<keyword evidence="1" id="KW-0812">Transmembrane</keyword>
<reference evidence="2 3" key="1">
    <citation type="journal article" date="2006" name="Int. J. Syst. Evol. Microbiol.">
        <title>Dyella yeojuensis sp. nov., isolated from greenhouse soil in Korea.</title>
        <authorList>
            <person name="Kim B.Y."/>
            <person name="Weon H.Y."/>
            <person name="Lee K.H."/>
            <person name="Seok S.J."/>
            <person name="Kwon S.W."/>
            <person name="Go S.J."/>
            <person name="Stackebrandt E."/>
        </authorList>
    </citation>
    <scope>NUCLEOTIDE SEQUENCE [LARGE SCALE GENOMIC DNA]</scope>
    <source>
        <strain evidence="2 3">DSM 17673</strain>
    </source>
</reference>
<name>A0A7X5TP33_9GAMM</name>
<comment type="caution">
    <text evidence="2">The sequence shown here is derived from an EMBL/GenBank/DDBJ whole genome shotgun (WGS) entry which is preliminary data.</text>
</comment>
<evidence type="ECO:0000313" key="2">
    <source>
        <dbReference type="EMBL" id="NID14358.1"/>
    </source>
</evidence>
<dbReference type="EMBL" id="JAAQTL010000001">
    <property type="protein sequence ID" value="NID14358.1"/>
    <property type="molecule type" value="Genomic_DNA"/>
</dbReference>
<proteinExistence type="predicted"/>
<keyword evidence="1" id="KW-0472">Membrane</keyword>
<dbReference type="AlphaFoldDB" id="A0A7X5TP33"/>
<feature type="transmembrane region" description="Helical" evidence="1">
    <location>
        <begin position="5"/>
        <end position="22"/>
    </location>
</feature>
<protein>
    <submittedName>
        <fullName evidence="2">Uncharacterized protein</fullName>
    </submittedName>
</protein>
<keyword evidence="1" id="KW-1133">Transmembrane helix</keyword>
<dbReference type="Proteomes" id="UP000518878">
    <property type="component" value="Unassembled WGS sequence"/>
</dbReference>
<evidence type="ECO:0000313" key="3">
    <source>
        <dbReference type="Proteomes" id="UP000518878"/>
    </source>
</evidence>
<organism evidence="2 3">
    <name type="scientific">Luteibacter yeojuensis</name>
    <dbReference type="NCBI Taxonomy" id="345309"/>
    <lineage>
        <taxon>Bacteria</taxon>
        <taxon>Pseudomonadati</taxon>
        <taxon>Pseudomonadota</taxon>
        <taxon>Gammaproteobacteria</taxon>
        <taxon>Lysobacterales</taxon>
        <taxon>Rhodanobacteraceae</taxon>
        <taxon>Luteibacter</taxon>
    </lineage>
</organism>